<evidence type="ECO:0000313" key="2">
    <source>
        <dbReference type="Proteomes" id="UP000193380"/>
    </source>
</evidence>
<proteinExistence type="predicted"/>
<dbReference type="STRING" id="8022.A0A060Z9E9"/>
<organism evidence="1 2">
    <name type="scientific">Oncorhynchus mykiss</name>
    <name type="common">Rainbow trout</name>
    <name type="synonym">Salmo gairdneri</name>
    <dbReference type="NCBI Taxonomy" id="8022"/>
    <lineage>
        <taxon>Eukaryota</taxon>
        <taxon>Metazoa</taxon>
        <taxon>Chordata</taxon>
        <taxon>Craniata</taxon>
        <taxon>Vertebrata</taxon>
        <taxon>Euteleostomi</taxon>
        <taxon>Actinopterygii</taxon>
        <taxon>Neopterygii</taxon>
        <taxon>Teleostei</taxon>
        <taxon>Protacanthopterygii</taxon>
        <taxon>Salmoniformes</taxon>
        <taxon>Salmonidae</taxon>
        <taxon>Salmoninae</taxon>
        <taxon>Oncorhynchus</taxon>
    </lineage>
</organism>
<reference evidence="1" key="2">
    <citation type="submission" date="2014-03" db="EMBL/GenBank/DDBJ databases">
        <authorList>
            <person name="Genoscope - CEA"/>
        </authorList>
    </citation>
    <scope>NUCLEOTIDE SEQUENCE</scope>
</reference>
<dbReference type="Proteomes" id="UP000193380">
    <property type="component" value="Unassembled WGS sequence"/>
</dbReference>
<gene>
    <name evidence="1" type="ORF">GSONMT00024985001</name>
</gene>
<evidence type="ECO:0000313" key="1">
    <source>
        <dbReference type="EMBL" id="CDR00693.1"/>
    </source>
</evidence>
<feature type="non-terminal residue" evidence="1">
    <location>
        <position position="1"/>
    </location>
</feature>
<accession>A0A060Z9E9</accession>
<protein>
    <submittedName>
        <fullName evidence="1">Uncharacterized protein</fullName>
    </submittedName>
</protein>
<name>A0A060Z9E9_ONCMY</name>
<dbReference type="PaxDb" id="8022-A0A060Z9E9"/>
<dbReference type="AlphaFoldDB" id="A0A060Z9E9"/>
<dbReference type="EMBL" id="FR959832">
    <property type="protein sequence ID" value="CDR00693.1"/>
    <property type="molecule type" value="Genomic_DNA"/>
</dbReference>
<sequence>YVNSHPLSTVQVNTVSIGTVATEIQSALADNILATGVMATLLAADGVYFPYEEECSHRLVREIGNVTEAVEITFQFACKPDSVESE</sequence>
<reference evidence="1" key="1">
    <citation type="journal article" date="2014" name="Nat. Commun.">
        <title>The rainbow trout genome provides novel insights into evolution after whole-genome duplication in vertebrates.</title>
        <authorList>
            <person name="Berthelot C."/>
            <person name="Brunet F."/>
            <person name="Chalopin D."/>
            <person name="Juanchich A."/>
            <person name="Bernard M."/>
            <person name="Noel B."/>
            <person name="Bento P."/>
            <person name="Da Silva C."/>
            <person name="Labadie K."/>
            <person name="Alberti A."/>
            <person name="Aury J.M."/>
            <person name="Louis A."/>
            <person name="Dehais P."/>
            <person name="Bardou P."/>
            <person name="Montfort J."/>
            <person name="Klopp C."/>
            <person name="Cabau C."/>
            <person name="Gaspin C."/>
            <person name="Thorgaard G.H."/>
            <person name="Boussaha M."/>
            <person name="Quillet E."/>
            <person name="Guyomard R."/>
            <person name="Galiana D."/>
            <person name="Bobe J."/>
            <person name="Volff J.N."/>
            <person name="Genet C."/>
            <person name="Wincker P."/>
            <person name="Jaillon O."/>
            <person name="Roest Crollius H."/>
            <person name="Guiguen Y."/>
        </authorList>
    </citation>
    <scope>NUCLEOTIDE SEQUENCE [LARGE SCALE GENOMIC DNA]</scope>
</reference>